<sequence length="147" mass="15972">MINGGIQENIVPEKITVSFDIRLALSENVEKFEETIKQWCKEAGAGVSYNFSQKDVYVPPTPVDASNPYWVAFKAAADKLGISLAARTFPGGTDSRYVRAAGAKALGFTPVNRTASALHEHDESLPVEQFLRGIEIYESILPAVANA</sequence>
<dbReference type="Gene3D" id="3.30.70.360">
    <property type="match status" value="1"/>
</dbReference>
<dbReference type="Proteomes" id="UP000837857">
    <property type="component" value="Chromosome 17"/>
</dbReference>
<evidence type="ECO:0000313" key="3">
    <source>
        <dbReference type="Proteomes" id="UP000837857"/>
    </source>
</evidence>
<dbReference type="SUPFAM" id="SSF55031">
    <property type="entry name" value="Bacterial exopeptidase dimerisation domain"/>
    <property type="match status" value="1"/>
</dbReference>
<protein>
    <recommendedName>
        <fullName evidence="1">Peptidase M20 dimerisation domain-containing protein</fullName>
    </recommendedName>
</protein>
<dbReference type="InterPro" id="IPR036264">
    <property type="entry name" value="Bact_exopeptidase_dim_dom"/>
</dbReference>
<dbReference type="EMBL" id="OW152829">
    <property type="protein sequence ID" value="CAH2047490.1"/>
    <property type="molecule type" value="Genomic_DNA"/>
</dbReference>
<dbReference type="PANTHER" id="PTHR45892">
    <property type="entry name" value="AMINOACYLASE-1"/>
    <property type="match status" value="1"/>
</dbReference>
<dbReference type="Pfam" id="PF07687">
    <property type="entry name" value="M20_dimer"/>
    <property type="match status" value="1"/>
</dbReference>
<dbReference type="Pfam" id="PF01546">
    <property type="entry name" value="Peptidase_M20"/>
    <property type="match status" value="1"/>
</dbReference>
<feature type="domain" description="Peptidase M20 dimerisation" evidence="1">
    <location>
        <begin position="1"/>
        <end position="44"/>
    </location>
</feature>
<dbReference type="InterPro" id="IPR052083">
    <property type="entry name" value="Aminoacylase-1_M20A"/>
</dbReference>
<gene>
    <name evidence="2" type="ORF">IPOD504_LOCUS5800</name>
</gene>
<name>A0ABN8I2V6_9NEOP</name>
<evidence type="ECO:0000259" key="1">
    <source>
        <dbReference type="Pfam" id="PF07687"/>
    </source>
</evidence>
<keyword evidence="3" id="KW-1185">Reference proteome</keyword>
<reference evidence="2" key="1">
    <citation type="submission" date="2022-03" db="EMBL/GenBank/DDBJ databases">
        <authorList>
            <person name="Martin H S."/>
        </authorList>
    </citation>
    <scope>NUCLEOTIDE SEQUENCE</scope>
</reference>
<organism evidence="2 3">
    <name type="scientific">Iphiclides podalirius</name>
    <name type="common">scarce swallowtail</name>
    <dbReference type="NCBI Taxonomy" id="110791"/>
    <lineage>
        <taxon>Eukaryota</taxon>
        <taxon>Metazoa</taxon>
        <taxon>Ecdysozoa</taxon>
        <taxon>Arthropoda</taxon>
        <taxon>Hexapoda</taxon>
        <taxon>Insecta</taxon>
        <taxon>Pterygota</taxon>
        <taxon>Neoptera</taxon>
        <taxon>Endopterygota</taxon>
        <taxon>Lepidoptera</taxon>
        <taxon>Glossata</taxon>
        <taxon>Ditrysia</taxon>
        <taxon>Papilionoidea</taxon>
        <taxon>Papilionidae</taxon>
        <taxon>Papilioninae</taxon>
        <taxon>Iphiclides</taxon>
    </lineage>
</organism>
<dbReference type="InterPro" id="IPR011650">
    <property type="entry name" value="Peptidase_M20_dimer"/>
</dbReference>
<evidence type="ECO:0000313" key="2">
    <source>
        <dbReference type="EMBL" id="CAH2047490.1"/>
    </source>
</evidence>
<accession>A0ABN8I2V6</accession>
<dbReference type="SUPFAM" id="SSF53187">
    <property type="entry name" value="Zn-dependent exopeptidases"/>
    <property type="match status" value="1"/>
</dbReference>
<dbReference type="Gene3D" id="1.10.150.900">
    <property type="match status" value="1"/>
</dbReference>
<dbReference type="PANTHER" id="PTHR45892:SF1">
    <property type="entry name" value="AMINOACYLASE-1"/>
    <property type="match status" value="1"/>
</dbReference>
<proteinExistence type="predicted"/>
<feature type="non-terminal residue" evidence="2">
    <location>
        <position position="1"/>
    </location>
</feature>
<dbReference type="InterPro" id="IPR002933">
    <property type="entry name" value="Peptidase_M20"/>
</dbReference>